<evidence type="ECO:0000313" key="2">
    <source>
        <dbReference type="EMBL" id="MBB5802227.1"/>
    </source>
</evidence>
<keyword evidence="2" id="KW-0560">Oxidoreductase</keyword>
<evidence type="ECO:0000313" key="3">
    <source>
        <dbReference type="Proteomes" id="UP000552097"/>
    </source>
</evidence>
<proteinExistence type="predicted"/>
<feature type="domain" description="SnoaL-like" evidence="1">
    <location>
        <begin position="19"/>
        <end position="143"/>
    </location>
</feature>
<name>A0A7W9M008_9PSEU</name>
<reference evidence="2 3" key="1">
    <citation type="submission" date="2020-08" db="EMBL/GenBank/DDBJ databases">
        <title>Sequencing the genomes of 1000 actinobacteria strains.</title>
        <authorList>
            <person name="Klenk H.-P."/>
        </authorList>
    </citation>
    <scope>NUCLEOTIDE SEQUENCE [LARGE SCALE GENOMIC DNA]</scope>
    <source>
        <strain evidence="2 3">DSM 45486</strain>
    </source>
</reference>
<keyword evidence="3" id="KW-1185">Reference proteome</keyword>
<protein>
    <submittedName>
        <fullName evidence="2">3-phenylpropionate/cinnamic acid dioxygenase small subunit</fullName>
    </submittedName>
</protein>
<dbReference type="RefSeq" id="WP_184918816.1">
    <property type="nucleotide sequence ID" value="NZ_JACHMO010000001.1"/>
</dbReference>
<evidence type="ECO:0000259" key="1">
    <source>
        <dbReference type="Pfam" id="PF13577"/>
    </source>
</evidence>
<dbReference type="Gene3D" id="3.10.450.50">
    <property type="match status" value="1"/>
</dbReference>
<dbReference type="InterPro" id="IPR037401">
    <property type="entry name" value="SnoaL-like"/>
</dbReference>
<dbReference type="GO" id="GO:0051213">
    <property type="term" value="F:dioxygenase activity"/>
    <property type="evidence" value="ECO:0007669"/>
    <property type="project" value="UniProtKB-KW"/>
</dbReference>
<dbReference type="SUPFAM" id="SSF54427">
    <property type="entry name" value="NTF2-like"/>
    <property type="match status" value="1"/>
</dbReference>
<dbReference type="EMBL" id="JACHMO010000001">
    <property type="protein sequence ID" value="MBB5802227.1"/>
    <property type="molecule type" value="Genomic_DNA"/>
</dbReference>
<dbReference type="Proteomes" id="UP000552097">
    <property type="component" value="Unassembled WGS sequence"/>
</dbReference>
<keyword evidence="2" id="KW-0223">Dioxygenase</keyword>
<comment type="caution">
    <text evidence="2">The sequence shown here is derived from an EMBL/GenBank/DDBJ whole genome shotgun (WGS) entry which is preliminary data.</text>
</comment>
<dbReference type="AlphaFoldDB" id="A0A7W9M008"/>
<accession>A0A7W9M008</accession>
<organism evidence="2 3">
    <name type="scientific">Saccharothrix ecbatanensis</name>
    <dbReference type="NCBI Taxonomy" id="1105145"/>
    <lineage>
        <taxon>Bacteria</taxon>
        <taxon>Bacillati</taxon>
        <taxon>Actinomycetota</taxon>
        <taxon>Actinomycetes</taxon>
        <taxon>Pseudonocardiales</taxon>
        <taxon>Pseudonocardiaceae</taxon>
        <taxon>Saccharothrix</taxon>
    </lineage>
</organism>
<sequence>MSVQAEPVGAQHDGFPALYAEVLRFYARQMRFLDDGAAEEWALTFTEDGMFAPPSLPEPLRGRGTLAAGVKQAKAEMAESGEVHRHVVSMVDVQANPDGSVEARSYVQVIATPRGGEPNLYMMTTCHDVLVRDGGELRVSERRVRRDDRPSA</sequence>
<dbReference type="InterPro" id="IPR032710">
    <property type="entry name" value="NTF2-like_dom_sf"/>
</dbReference>
<dbReference type="Pfam" id="PF13577">
    <property type="entry name" value="SnoaL_4"/>
    <property type="match status" value="1"/>
</dbReference>
<gene>
    <name evidence="2" type="ORF">F4560_001995</name>
</gene>